<dbReference type="EMBL" id="JASPKZ010009823">
    <property type="protein sequence ID" value="KAJ9575707.1"/>
    <property type="molecule type" value="Genomic_DNA"/>
</dbReference>
<dbReference type="PANTHER" id="PTHR24390">
    <property type="entry name" value="ZINC FINGER PROTEIN"/>
    <property type="match status" value="1"/>
</dbReference>
<comment type="caution">
    <text evidence="9">The sequence shown here is derived from an EMBL/GenBank/DDBJ whole genome shotgun (WGS) entry which is preliminary data.</text>
</comment>
<evidence type="ECO:0000256" key="5">
    <source>
        <dbReference type="ARBA" id="ARBA00022833"/>
    </source>
</evidence>
<feature type="domain" description="C2H2-type" evidence="8">
    <location>
        <begin position="231"/>
        <end position="258"/>
    </location>
</feature>
<dbReference type="SMART" id="SM00355">
    <property type="entry name" value="ZnF_C2H2"/>
    <property type="match status" value="8"/>
</dbReference>
<evidence type="ECO:0000313" key="10">
    <source>
        <dbReference type="Proteomes" id="UP001233999"/>
    </source>
</evidence>
<evidence type="ECO:0000256" key="1">
    <source>
        <dbReference type="ARBA" id="ARBA00004123"/>
    </source>
</evidence>
<evidence type="ECO:0000256" key="7">
    <source>
        <dbReference type="PROSITE-ProRule" id="PRU00042"/>
    </source>
</evidence>
<dbReference type="Proteomes" id="UP001233999">
    <property type="component" value="Unassembled WGS sequence"/>
</dbReference>
<feature type="domain" description="C2H2-type" evidence="8">
    <location>
        <begin position="119"/>
        <end position="146"/>
    </location>
</feature>
<feature type="domain" description="C2H2-type" evidence="8">
    <location>
        <begin position="203"/>
        <end position="230"/>
    </location>
</feature>
<dbReference type="Pfam" id="PF00096">
    <property type="entry name" value="zf-C2H2"/>
    <property type="match status" value="3"/>
</dbReference>
<dbReference type="SUPFAM" id="SSF57667">
    <property type="entry name" value="beta-beta-alpha zinc fingers"/>
    <property type="match status" value="5"/>
</dbReference>
<name>A0AAD7Z8L4_DIPPU</name>
<dbReference type="GO" id="GO:0006357">
    <property type="term" value="P:regulation of transcription by RNA polymerase II"/>
    <property type="evidence" value="ECO:0007669"/>
    <property type="project" value="TreeGrafter"/>
</dbReference>
<dbReference type="Gene3D" id="3.30.160.60">
    <property type="entry name" value="Classic Zinc Finger"/>
    <property type="match status" value="6"/>
</dbReference>
<keyword evidence="5" id="KW-0862">Zinc</keyword>
<dbReference type="GO" id="GO:0008270">
    <property type="term" value="F:zinc ion binding"/>
    <property type="evidence" value="ECO:0007669"/>
    <property type="project" value="UniProtKB-KW"/>
</dbReference>
<keyword evidence="3" id="KW-0677">Repeat</keyword>
<keyword evidence="4 7" id="KW-0863">Zinc-finger</keyword>
<feature type="domain" description="C2H2-type" evidence="8">
    <location>
        <begin position="147"/>
        <end position="174"/>
    </location>
</feature>
<feature type="domain" description="C2H2-type" evidence="8">
    <location>
        <begin position="175"/>
        <end position="202"/>
    </location>
</feature>
<dbReference type="InterPro" id="IPR036236">
    <property type="entry name" value="Znf_C2H2_sf"/>
</dbReference>
<evidence type="ECO:0000259" key="8">
    <source>
        <dbReference type="PROSITE" id="PS50157"/>
    </source>
</evidence>
<dbReference type="PANTHER" id="PTHR24390:SF79">
    <property type="entry name" value="ASPARAGINE-RICH ZINC FINGER PROTEIN AZF1"/>
    <property type="match status" value="1"/>
</dbReference>
<protein>
    <recommendedName>
        <fullName evidence="8">C2H2-type domain-containing protein</fullName>
    </recommendedName>
</protein>
<organism evidence="9 10">
    <name type="scientific">Diploptera punctata</name>
    <name type="common">Pacific beetle cockroach</name>
    <dbReference type="NCBI Taxonomy" id="6984"/>
    <lineage>
        <taxon>Eukaryota</taxon>
        <taxon>Metazoa</taxon>
        <taxon>Ecdysozoa</taxon>
        <taxon>Arthropoda</taxon>
        <taxon>Hexapoda</taxon>
        <taxon>Insecta</taxon>
        <taxon>Pterygota</taxon>
        <taxon>Neoptera</taxon>
        <taxon>Polyneoptera</taxon>
        <taxon>Dictyoptera</taxon>
        <taxon>Blattodea</taxon>
        <taxon>Blaberoidea</taxon>
        <taxon>Blaberidae</taxon>
        <taxon>Diplopterinae</taxon>
        <taxon>Diploptera</taxon>
    </lineage>
</organism>
<dbReference type="GO" id="GO:0000978">
    <property type="term" value="F:RNA polymerase II cis-regulatory region sequence-specific DNA binding"/>
    <property type="evidence" value="ECO:0007669"/>
    <property type="project" value="TreeGrafter"/>
</dbReference>
<dbReference type="PROSITE" id="PS00028">
    <property type="entry name" value="ZINC_FINGER_C2H2_1"/>
    <property type="match status" value="7"/>
</dbReference>
<evidence type="ECO:0000313" key="9">
    <source>
        <dbReference type="EMBL" id="KAJ9575707.1"/>
    </source>
</evidence>
<keyword evidence="2" id="KW-0479">Metal-binding</keyword>
<dbReference type="FunFam" id="3.30.160.60:FF:000706">
    <property type="entry name" value="Zinc finger protein"/>
    <property type="match status" value="1"/>
</dbReference>
<dbReference type="GO" id="GO:0003700">
    <property type="term" value="F:DNA-binding transcription factor activity"/>
    <property type="evidence" value="ECO:0007669"/>
    <property type="project" value="TreeGrafter"/>
</dbReference>
<feature type="domain" description="C2H2-type" evidence="8">
    <location>
        <begin position="10"/>
        <end position="37"/>
    </location>
</feature>
<feature type="domain" description="C2H2-type" evidence="8">
    <location>
        <begin position="52"/>
        <end position="80"/>
    </location>
</feature>
<dbReference type="InterPro" id="IPR013087">
    <property type="entry name" value="Znf_C2H2_type"/>
</dbReference>
<keyword evidence="10" id="KW-1185">Reference proteome</keyword>
<evidence type="ECO:0000256" key="4">
    <source>
        <dbReference type="ARBA" id="ARBA00022771"/>
    </source>
</evidence>
<evidence type="ECO:0000256" key="2">
    <source>
        <dbReference type="ARBA" id="ARBA00022723"/>
    </source>
</evidence>
<dbReference type="GO" id="GO:0005634">
    <property type="term" value="C:nucleus"/>
    <property type="evidence" value="ECO:0007669"/>
    <property type="project" value="UniProtKB-SubCell"/>
</dbReference>
<reference evidence="9" key="2">
    <citation type="submission" date="2023-05" db="EMBL/GenBank/DDBJ databases">
        <authorList>
            <person name="Fouks B."/>
        </authorList>
    </citation>
    <scope>NUCLEOTIDE SEQUENCE</scope>
    <source>
        <strain evidence="9">Stay&amp;Tobe</strain>
        <tissue evidence="9">Testes</tissue>
    </source>
</reference>
<keyword evidence="6" id="KW-0539">Nucleus</keyword>
<gene>
    <name evidence="9" type="ORF">L9F63_007466</name>
</gene>
<reference evidence="9" key="1">
    <citation type="journal article" date="2023" name="IScience">
        <title>Live-bearing cockroach genome reveals convergent evolutionary mechanisms linked to viviparity in insects and beyond.</title>
        <authorList>
            <person name="Fouks B."/>
            <person name="Harrison M.C."/>
            <person name="Mikhailova A.A."/>
            <person name="Marchal E."/>
            <person name="English S."/>
            <person name="Carruthers M."/>
            <person name="Jennings E.C."/>
            <person name="Chiamaka E.L."/>
            <person name="Frigard R.A."/>
            <person name="Pippel M."/>
            <person name="Attardo G.M."/>
            <person name="Benoit J.B."/>
            <person name="Bornberg-Bauer E."/>
            <person name="Tobe S.S."/>
        </authorList>
    </citation>
    <scope>NUCLEOTIDE SEQUENCE</scope>
    <source>
        <strain evidence="9">Stay&amp;Tobe</strain>
    </source>
</reference>
<proteinExistence type="predicted"/>
<evidence type="ECO:0000256" key="3">
    <source>
        <dbReference type="ARBA" id="ARBA00022737"/>
    </source>
</evidence>
<evidence type="ECO:0000256" key="6">
    <source>
        <dbReference type="ARBA" id="ARBA00023242"/>
    </source>
</evidence>
<dbReference type="FunFam" id="3.30.160.60:FF:001182">
    <property type="entry name" value="Zinc finger, C2H2 type"/>
    <property type="match status" value="1"/>
</dbReference>
<dbReference type="AlphaFoldDB" id="A0AAD7Z8L4"/>
<feature type="domain" description="C2H2-type" evidence="8">
    <location>
        <begin position="87"/>
        <end position="115"/>
    </location>
</feature>
<dbReference type="FunFam" id="3.30.160.60:FF:000065">
    <property type="entry name" value="B-cell CLL/lymphoma 6, member B"/>
    <property type="match status" value="1"/>
</dbReference>
<dbReference type="PROSITE" id="PS50157">
    <property type="entry name" value="ZINC_FINGER_C2H2_2"/>
    <property type="match status" value="8"/>
</dbReference>
<accession>A0AAD7Z8L4</accession>
<comment type="subcellular location">
    <subcellularLocation>
        <location evidence="1">Nucleus</location>
    </subcellularLocation>
</comment>
<sequence>MAHAQMGNTYRCQMCPEQFVNSWSLTCHQKTHHSNSASLVQSNLPSNDKRRWTCKYCEKHNTNHQSLLIHMKMYHSQENLLREKKRWTCVICEKHYVSERSLLTHISMLHSGDNPGPKFQCPECGKRFAYKVSLYTHRKIHKEGKIHVCPICKKTFVHSSGLSTHLRLHQDDKPYSCEYCGKKFFRRGDKDDHTRKHTGERPFSCRHCFKTFRTRGMWSQHEGIHRDERPYQCEVCGATFRRSYVLKIHKNIHTEKSAIAAHSLLENHKIEKEALLLKHLEKPLELTIWEIIYIQKNKFRSKNFEIPDERDLISKFIKSTPDGNVIDRDSNDNPVVIMSVENERDPSLEN</sequence>